<organism evidence="1">
    <name type="scientific">uncultured Caudovirales phage</name>
    <dbReference type="NCBI Taxonomy" id="2100421"/>
    <lineage>
        <taxon>Viruses</taxon>
        <taxon>Duplodnaviria</taxon>
        <taxon>Heunggongvirae</taxon>
        <taxon>Uroviricota</taxon>
        <taxon>Caudoviricetes</taxon>
        <taxon>Peduoviridae</taxon>
        <taxon>Maltschvirus</taxon>
        <taxon>Maltschvirus maltsch</taxon>
    </lineage>
</organism>
<protein>
    <submittedName>
        <fullName evidence="1">Uncharacterized protein</fullName>
    </submittedName>
</protein>
<gene>
    <name evidence="1" type="ORF">UFOVP817_29</name>
</gene>
<dbReference type="EMBL" id="LR796774">
    <property type="protein sequence ID" value="CAB4165051.1"/>
    <property type="molecule type" value="Genomic_DNA"/>
</dbReference>
<sequence>MGDLDSVPLDPLPDYLNDLNAMHEAEKSLSDGNAYWEFIRHLHEIAKRDSLPFIADRANATAAQRAKAFLKTLNLWK</sequence>
<proteinExistence type="predicted"/>
<accession>A0A6J5P6J0</accession>
<name>A0A6J5P6J0_9CAUD</name>
<reference evidence="1" key="1">
    <citation type="submission" date="2020-04" db="EMBL/GenBank/DDBJ databases">
        <authorList>
            <person name="Chiriac C."/>
            <person name="Salcher M."/>
            <person name="Ghai R."/>
            <person name="Kavagutti S V."/>
        </authorList>
    </citation>
    <scope>NUCLEOTIDE SEQUENCE</scope>
</reference>
<evidence type="ECO:0000313" key="1">
    <source>
        <dbReference type="EMBL" id="CAB4165051.1"/>
    </source>
</evidence>